<dbReference type="PANTHER" id="PTHR37523">
    <property type="entry name" value="METALLOPHOSPHOESTERASE"/>
    <property type="match status" value="1"/>
</dbReference>
<accession>A0A366MDX9</accession>
<dbReference type="Pfam" id="PF00149">
    <property type="entry name" value="Metallophos"/>
    <property type="match status" value="1"/>
</dbReference>
<dbReference type="InterPro" id="IPR004843">
    <property type="entry name" value="Calcineurin-like_PHP"/>
</dbReference>
<keyword evidence="3" id="KW-1185">Reference proteome</keyword>
<dbReference type="Gene3D" id="3.60.21.10">
    <property type="match status" value="1"/>
</dbReference>
<evidence type="ECO:0000259" key="1">
    <source>
        <dbReference type="Pfam" id="PF00149"/>
    </source>
</evidence>
<gene>
    <name evidence="2" type="primary">cpdA</name>
    <name evidence="2" type="ORF">ALNOE001_07270</name>
</gene>
<reference evidence="2 3" key="1">
    <citation type="submission" date="2018-06" db="EMBL/GenBank/DDBJ databases">
        <title>Genomic insight into two independent archaeal endosymbiosis events.</title>
        <authorList>
            <person name="Lind A.E."/>
            <person name="Lewis W.H."/>
            <person name="Spang A."/>
            <person name="Guy L."/>
            <person name="Embley M.T."/>
            <person name="Ettema T.J.G."/>
        </authorList>
    </citation>
    <scope>NUCLEOTIDE SEQUENCE [LARGE SCALE GENOMIC DNA]</scope>
    <source>
        <strain evidence="2">NOE</strain>
    </source>
</reference>
<proteinExistence type="predicted"/>
<dbReference type="SUPFAM" id="SSF56300">
    <property type="entry name" value="Metallo-dependent phosphatases"/>
    <property type="match status" value="1"/>
</dbReference>
<dbReference type="EMBL" id="NIZT01000020">
    <property type="protein sequence ID" value="RBQ23672.1"/>
    <property type="molecule type" value="Genomic_DNA"/>
</dbReference>
<protein>
    <submittedName>
        <fullName evidence="2">3',5'-cyclic adenosine monophosphate phosphodiesterase CpdA</fullName>
        <ecNumber evidence="2">3.1.4.53</ecNumber>
    </submittedName>
</protein>
<sequence>MNILAISDVHGAEQKGLYDYLSKNKMDLLIISGDITDFGPLEFVGDFLNKLSKYINILLAVPGNCDPVEVKNKIDESAAICIHEDVIEYGNVVMYGFGGSNPTPFDTPGEMDEDTLYNSIKKIIDSKSIESIKKPSENFPYGKVSILITHAPPKNTETDKISSGAHVGSESIRRIIKEYNPRINICGHIHEARAFDILDETTIINPGALSDGYGCLIEIDDNNNVIGNFVELK</sequence>
<dbReference type="InterPro" id="IPR029052">
    <property type="entry name" value="Metallo-depent_PP-like"/>
</dbReference>
<feature type="domain" description="Calcineurin-like phosphoesterase" evidence="1">
    <location>
        <begin position="1"/>
        <end position="191"/>
    </location>
</feature>
<dbReference type="EC" id="3.1.4.53" evidence="2"/>
<dbReference type="AlphaFoldDB" id="A0A366MDX9"/>
<dbReference type="Proteomes" id="UP000253099">
    <property type="component" value="Unassembled WGS sequence"/>
</dbReference>
<comment type="caution">
    <text evidence="2">The sequence shown here is derived from an EMBL/GenBank/DDBJ whole genome shotgun (WGS) entry which is preliminary data.</text>
</comment>
<evidence type="ECO:0000313" key="3">
    <source>
        <dbReference type="Proteomes" id="UP000253099"/>
    </source>
</evidence>
<organism evidence="2 3">
    <name type="scientific">Candidatus Methanobinarius endosymbioticus</name>
    <dbReference type="NCBI Taxonomy" id="2006182"/>
    <lineage>
        <taxon>Archaea</taxon>
        <taxon>Methanobacteriati</taxon>
        <taxon>Methanobacteriota</taxon>
        <taxon>Methanomada group</taxon>
        <taxon>Methanobacteria</taxon>
        <taxon>Methanobacteriales</taxon>
        <taxon>Methanobacteriaceae</taxon>
        <taxon>Candidatus Methanobinarius</taxon>
    </lineage>
</organism>
<name>A0A366MDX9_9EURY</name>
<keyword evidence="2" id="KW-0378">Hydrolase</keyword>
<evidence type="ECO:0000313" key="2">
    <source>
        <dbReference type="EMBL" id="RBQ23672.1"/>
    </source>
</evidence>
<dbReference type="PANTHER" id="PTHR37523:SF1">
    <property type="entry name" value="CALCINEURIN-LIKE PHOSPHOESTERASE DOMAIN-CONTAINING PROTEIN"/>
    <property type="match status" value="1"/>
</dbReference>
<dbReference type="GO" id="GO:0004115">
    <property type="term" value="F:3',5'-cyclic-AMP phosphodiesterase activity"/>
    <property type="evidence" value="ECO:0007669"/>
    <property type="project" value="UniProtKB-EC"/>
</dbReference>